<dbReference type="UniPathway" id="UPA00142">
    <property type="reaction ID" value="UER00209"/>
</dbReference>
<dbReference type="NCBIfam" id="TIGR01434">
    <property type="entry name" value="glu_cys_ligase"/>
    <property type="match status" value="1"/>
</dbReference>
<protein>
    <recommendedName>
        <fullName evidence="8">Glutamate--cysteine ligase</fullName>
        <ecNumber evidence="8">6.3.2.2</ecNumber>
    </recommendedName>
    <alternativeName>
        <fullName evidence="8">Gamma-ECS</fullName>
        <shortName evidence="8">GCS</shortName>
    </alternativeName>
    <alternativeName>
        <fullName evidence="8">Gamma-glutamylcysteine synthetase</fullName>
    </alternativeName>
</protein>
<dbReference type="RefSeq" id="WP_245912632.1">
    <property type="nucleotide sequence ID" value="NZ_PYGI01000008.1"/>
</dbReference>
<keyword evidence="12" id="KW-1185">Reference proteome</keyword>
<comment type="caution">
    <text evidence="11">The sequence shown here is derived from an EMBL/GenBank/DDBJ whole genome shotgun (WGS) entry which is preliminary data.</text>
</comment>
<comment type="catalytic activity">
    <reaction evidence="7 8 9">
        <text>L-cysteine + L-glutamate + ATP = gamma-L-glutamyl-L-cysteine + ADP + phosphate + H(+)</text>
        <dbReference type="Rhea" id="RHEA:13285"/>
        <dbReference type="ChEBI" id="CHEBI:15378"/>
        <dbReference type="ChEBI" id="CHEBI:29985"/>
        <dbReference type="ChEBI" id="CHEBI:30616"/>
        <dbReference type="ChEBI" id="CHEBI:35235"/>
        <dbReference type="ChEBI" id="CHEBI:43474"/>
        <dbReference type="ChEBI" id="CHEBI:58173"/>
        <dbReference type="ChEBI" id="CHEBI:456216"/>
        <dbReference type="EC" id="6.3.2.2"/>
    </reaction>
</comment>
<dbReference type="Proteomes" id="UP000242133">
    <property type="component" value="Unassembled WGS sequence"/>
</dbReference>
<dbReference type="InterPro" id="IPR014746">
    <property type="entry name" value="Gln_synth/guanido_kin_cat_dom"/>
</dbReference>
<evidence type="ECO:0000256" key="9">
    <source>
        <dbReference type="RuleBase" id="RU004391"/>
    </source>
</evidence>
<dbReference type="GO" id="GO:0004357">
    <property type="term" value="F:glutamate-cysteine ligase activity"/>
    <property type="evidence" value="ECO:0007669"/>
    <property type="project" value="UniProtKB-UniRule"/>
</dbReference>
<dbReference type="HAMAP" id="MF_00578">
    <property type="entry name" value="Glu_cys_ligase"/>
    <property type="match status" value="1"/>
</dbReference>
<keyword evidence="3 8" id="KW-0436">Ligase</keyword>
<proteinExistence type="inferred from homology"/>
<sequence length="533" mass="59450">MRTPTGLTTGITTVLATLEHQLERLAHAGHADLLTRTRQGIEKEGLRVTAAAGIAQTLHPRGLGSALTHDFITTDYSEALLEFITPVHDTPAAALDFLTQLHAFTYTQLGDEQLWCASMPCEIPDEESIPVAEYGSSNVGQLKHVYRQGLKYRYGKMMQTIAGIHYNFSLPDAFWPAWQQLEGDNSSLEAFRSAGYFRLIRNFRRYGWLLLYLFGASPALSTSFLAGRPHTLQTLDKDTLFLPYATSLRMSDLGYSNKAQASLQICFNHLDTYADSLHRAIHTSHPAYEQLGVLVDNEYRQLNTNVLQIENEYYSDVRPKRVTESGEKPVHALMRRGVEYVEVRNTDINPLLPLGIDTEQAEFLNAFLITCLLGQADDLDERECALVAENHSRVVNRGREPGLLLHSRRGELPREQLANEILDKVARTAELLDEVQGGDAHRRAVEAQRDKVAEPDLTPSAQVLAALRSSGLSHSEWVLEMSRQHRHTTTPLLTPESNACLQRAAHESLAKQAALEAEPAPAFAEFLATYVAS</sequence>
<keyword evidence="4 8" id="KW-0317">Glutathione biosynthesis</keyword>
<dbReference type="AlphaFoldDB" id="A0A2P8EY69"/>
<evidence type="ECO:0000313" key="11">
    <source>
        <dbReference type="EMBL" id="PSL14410.1"/>
    </source>
</evidence>
<dbReference type="EC" id="6.3.2.2" evidence="8"/>
<gene>
    <name evidence="8" type="primary">gshA</name>
    <name evidence="11" type="ORF">CLV44_108140</name>
</gene>
<evidence type="ECO:0000256" key="2">
    <source>
        <dbReference type="ARBA" id="ARBA00008772"/>
    </source>
</evidence>
<evidence type="ECO:0000313" key="12">
    <source>
        <dbReference type="Proteomes" id="UP000242133"/>
    </source>
</evidence>
<name>A0A2P8EY69_9GAMM</name>
<comment type="pathway">
    <text evidence="1 8 9">Sulfur metabolism; glutathione biosynthesis; glutathione from L-cysteine and L-glutamate: step 1/2.</text>
</comment>
<dbReference type="SUPFAM" id="SSF55931">
    <property type="entry name" value="Glutamine synthetase/guanido kinase"/>
    <property type="match status" value="1"/>
</dbReference>
<dbReference type="PANTHER" id="PTHR38761">
    <property type="entry name" value="GLUTAMATE--CYSTEINE LIGASE"/>
    <property type="match status" value="1"/>
</dbReference>
<evidence type="ECO:0000256" key="5">
    <source>
        <dbReference type="ARBA" id="ARBA00022741"/>
    </source>
</evidence>
<dbReference type="InterPro" id="IPR007370">
    <property type="entry name" value="Glu_cys_ligase"/>
</dbReference>
<keyword evidence="6 8" id="KW-0067">ATP-binding</keyword>
<organism evidence="11 12">
    <name type="scientific">Marinobacterium halophilum</name>
    <dbReference type="NCBI Taxonomy" id="267374"/>
    <lineage>
        <taxon>Bacteria</taxon>
        <taxon>Pseudomonadati</taxon>
        <taxon>Pseudomonadota</taxon>
        <taxon>Gammaproteobacteria</taxon>
        <taxon>Oceanospirillales</taxon>
        <taxon>Oceanospirillaceae</taxon>
        <taxon>Marinobacterium</taxon>
    </lineage>
</organism>
<reference evidence="11 12" key="1">
    <citation type="submission" date="2018-03" db="EMBL/GenBank/DDBJ databases">
        <title>Genomic Encyclopedia of Archaeal and Bacterial Type Strains, Phase II (KMG-II): from individual species to whole genera.</title>
        <authorList>
            <person name="Goeker M."/>
        </authorList>
    </citation>
    <scope>NUCLEOTIDE SEQUENCE [LARGE SCALE GENOMIC DNA]</scope>
    <source>
        <strain evidence="11 12">DSM 17586</strain>
    </source>
</reference>
<evidence type="ECO:0000256" key="8">
    <source>
        <dbReference type="HAMAP-Rule" id="MF_00578"/>
    </source>
</evidence>
<dbReference type="InterPro" id="IPR006334">
    <property type="entry name" value="Glut_cys_ligase"/>
</dbReference>
<evidence type="ECO:0000259" key="10">
    <source>
        <dbReference type="Pfam" id="PF04262"/>
    </source>
</evidence>
<dbReference type="EMBL" id="PYGI01000008">
    <property type="protein sequence ID" value="PSL14410.1"/>
    <property type="molecule type" value="Genomic_DNA"/>
</dbReference>
<dbReference type="GO" id="GO:0006750">
    <property type="term" value="P:glutathione biosynthetic process"/>
    <property type="evidence" value="ECO:0007669"/>
    <property type="project" value="UniProtKB-UniRule"/>
</dbReference>
<evidence type="ECO:0000256" key="3">
    <source>
        <dbReference type="ARBA" id="ARBA00022598"/>
    </source>
</evidence>
<evidence type="ECO:0000256" key="6">
    <source>
        <dbReference type="ARBA" id="ARBA00022840"/>
    </source>
</evidence>
<dbReference type="GO" id="GO:0005524">
    <property type="term" value="F:ATP binding"/>
    <property type="evidence" value="ECO:0007669"/>
    <property type="project" value="UniProtKB-KW"/>
</dbReference>
<dbReference type="GO" id="GO:0005829">
    <property type="term" value="C:cytosol"/>
    <property type="evidence" value="ECO:0007669"/>
    <property type="project" value="TreeGrafter"/>
</dbReference>
<feature type="domain" description="Glutamate--cysteine ligase" evidence="10">
    <location>
        <begin position="23"/>
        <end position="394"/>
    </location>
</feature>
<dbReference type="Pfam" id="PF04262">
    <property type="entry name" value="Glu_cys_ligase"/>
    <property type="match status" value="1"/>
</dbReference>
<evidence type="ECO:0000256" key="4">
    <source>
        <dbReference type="ARBA" id="ARBA00022684"/>
    </source>
</evidence>
<evidence type="ECO:0000256" key="1">
    <source>
        <dbReference type="ARBA" id="ARBA00005006"/>
    </source>
</evidence>
<keyword evidence="5 8" id="KW-0547">Nucleotide-binding</keyword>
<evidence type="ECO:0000256" key="7">
    <source>
        <dbReference type="ARBA" id="ARBA00048819"/>
    </source>
</evidence>
<dbReference type="GO" id="GO:0046872">
    <property type="term" value="F:metal ion binding"/>
    <property type="evidence" value="ECO:0007669"/>
    <property type="project" value="TreeGrafter"/>
</dbReference>
<dbReference type="PANTHER" id="PTHR38761:SF1">
    <property type="entry name" value="GLUTAMATE--CYSTEINE LIGASE"/>
    <property type="match status" value="1"/>
</dbReference>
<comment type="similarity">
    <text evidence="2 8">Belongs to the glutamate--cysteine ligase type 1 family. Type 1 subfamily.</text>
</comment>
<accession>A0A2P8EY69</accession>
<dbReference type="Gene3D" id="3.30.590.20">
    <property type="match status" value="1"/>
</dbReference>